<feature type="transmembrane region" description="Helical" evidence="2">
    <location>
        <begin position="176"/>
        <end position="199"/>
    </location>
</feature>
<feature type="transmembrane region" description="Helical" evidence="2">
    <location>
        <begin position="280"/>
        <end position="301"/>
    </location>
</feature>
<keyword evidence="2" id="KW-1133">Transmembrane helix</keyword>
<dbReference type="OrthoDB" id="3339358at2759"/>
<evidence type="ECO:0000256" key="2">
    <source>
        <dbReference type="SAM" id="Phobius"/>
    </source>
</evidence>
<keyword evidence="2" id="KW-0472">Membrane</keyword>
<organism evidence="3 4">
    <name type="scientific">Entomortierella parvispora</name>
    <dbReference type="NCBI Taxonomy" id="205924"/>
    <lineage>
        <taxon>Eukaryota</taxon>
        <taxon>Fungi</taxon>
        <taxon>Fungi incertae sedis</taxon>
        <taxon>Mucoromycota</taxon>
        <taxon>Mortierellomycotina</taxon>
        <taxon>Mortierellomycetes</taxon>
        <taxon>Mortierellales</taxon>
        <taxon>Mortierellaceae</taxon>
        <taxon>Entomortierella</taxon>
    </lineage>
</organism>
<feature type="transmembrane region" description="Helical" evidence="2">
    <location>
        <begin position="452"/>
        <end position="471"/>
    </location>
</feature>
<proteinExistence type="predicted"/>
<sequence>MVATAPSSAPQQRNISQQLHSALSAHHLAPHSAISSSHSHSSSYASSISSAPGSRPASPAMNHPGTMSVPTPPHSPTAYQLKTFASSTSISSAPSTPPVSTIVTMNSPGSLSSSPHSSSSSSYFPYQPPQSTTNINIINGNGNSVNNISSNNNSVNNNNNNNTNNSGNASPSISSLLVQPVTGTVLALTVIFTAVGLGGKFPAHCTSPSHIIFSMEYLSLLVSPFVIPLTPALLSAAQIGNAATAFVLAATNLMSLALFEDHLTVAFHLNGSRIFRNLCLIVMGLVMAVRMLMGFVFSRAVGWHIPSLFFSDSMFECNLGLAPYLFALLIVQSLFPSTPFSGEKSAVFWRKRKTLVQIVLCLLNGIPKTVVWWAGAGMVVGFFAALAISFQHSLGHWGGRPQTVPFEKLQLWDEEGLEALLEDDGAFSDSTLTGDDTIFKGNHNSKKNERPIWKTFAYTFPTLLFLLLVLLTGNKYHTHRPDVSNVVLSSSVEPETPFLLTLILMTAPRKRGTTYIKETLSSYLANFPDEEVDPLYSRIQIVVYTHFTDFPGYDEAKLYFDKIPKARKHVQWIREDGFEKNHRHHLVSAIRKIGTQEDSVYLGLMEDDFPFCEDGWQTMLNTLYEANRKVQDHCGLFVGTGGSGLIFKRSVALTASFILEGDALAHSQGMIAPPPDISLQDCLMGEHEFCSSCAGTLVTSKTLLQRHLGYNSSTSGDGYDKNQFQCGWRQPFNGLPNVHTL</sequence>
<feature type="transmembrane region" description="Helical" evidence="2">
    <location>
        <begin position="211"/>
        <end position="233"/>
    </location>
</feature>
<protein>
    <submittedName>
        <fullName evidence="3">Uncharacterized protein</fullName>
    </submittedName>
</protein>
<evidence type="ECO:0000313" key="3">
    <source>
        <dbReference type="EMBL" id="GJJ68947.1"/>
    </source>
</evidence>
<name>A0A9P3LSN1_9FUNG</name>
<keyword evidence="4" id="KW-1185">Reference proteome</keyword>
<feature type="transmembrane region" description="Helical" evidence="2">
    <location>
        <begin position="370"/>
        <end position="390"/>
    </location>
</feature>
<evidence type="ECO:0000256" key="1">
    <source>
        <dbReference type="SAM" id="MobiDB-lite"/>
    </source>
</evidence>
<feature type="compositionally biased region" description="Low complexity" evidence="1">
    <location>
        <begin position="85"/>
        <end position="168"/>
    </location>
</feature>
<evidence type="ECO:0000313" key="4">
    <source>
        <dbReference type="Proteomes" id="UP000827284"/>
    </source>
</evidence>
<feature type="compositionally biased region" description="Low complexity" evidence="1">
    <location>
        <begin position="27"/>
        <end position="60"/>
    </location>
</feature>
<accession>A0A9P3LSN1</accession>
<reference evidence="3" key="2">
    <citation type="journal article" date="2022" name="Microbiol. Resour. Announc.">
        <title>Whole-Genome Sequence of Entomortierella parvispora E1425, a Mucoromycotan Fungus Associated with Burkholderiaceae-Related Endosymbiotic Bacteria.</title>
        <authorList>
            <person name="Herlambang A."/>
            <person name="Guo Y."/>
            <person name="Takashima Y."/>
            <person name="Narisawa K."/>
            <person name="Ohta H."/>
            <person name="Nishizawa T."/>
        </authorList>
    </citation>
    <scope>NUCLEOTIDE SEQUENCE</scope>
    <source>
        <strain evidence="3">E1425</strain>
    </source>
</reference>
<feature type="transmembrane region" description="Helical" evidence="2">
    <location>
        <begin position="239"/>
        <end position="259"/>
    </location>
</feature>
<dbReference type="EMBL" id="BQFW01000002">
    <property type="protein sequence ID" value="GJJ68947.1"/>
    <property type="molecule type" value="Genomic_DNA"/>
</dbReference>
<dbReference type="AlphaFoldDB" id="A0A9P3LSN1"/>
<feature type="region of interest" description="Disordered" evidence="1">
    <location>
        <begin position="27"/>
        <end position="171"/>
    </location>
</feature>
<feature type="transmembrane region" description="Helical" evidence="2">
    <location>
        <begin position="321"/>
        <end position="342"/>
    </location>
</feature>
<keyword evidence="2" id="KW-0812">Transmembrane</keyword>
<gene>
    <name evidence="3" type="ORF">EMPS_01293</name>
</gene>
<comment type="caution">
    <text evidence="3">The sequence shown here is derived from an EMBL/GenBank/DDBJ whole genome shotgun (WGS) entry which is preliminary data.</text>
</comment>
<dbReference type="Proteomes" id="UP000827284">
    <property type="component" value="Unassembled WGS sequence"/>
</dbReference>
<reference evidence="3" key="1">
    <citation type="submission" date="2021-11" db="EMBL/GenBank/DDBJ databases">
        <authorList>
            <person name="Herlambang A."/>
            <person name="Guo Y."/>
            <person name="Takashima Y."/>
            <person name="Nishizawa T."/>
        </authorList>
    </citation>
    <scope>NUCLEOTIDE SEQUENCE</scope>
    <source>
        <strain evidence="3">E1425</strain>
    </source>
</reference>